<keyword evidence="3" id="KW-0813">Transport</keyword>
<dbReference type="OrthoDB" id="9803416at2"/>
<accession>A0A494REF8</accession>
<dbReference type="RefSeq" id="WP_121481887.1">
    <property type="nucleotide sequence ID" value="NZ_CP032707.1"/>
</dbReference>
<evidence type="ECO:0000256" key="1">
    <source>
        <dbReference type="ARBA" id="ARBA00004651"/>
    </source>
</evidence>
<keyword evidence="14" id="KW-1185">Reference proteome</keyword>
<reference evidence="13 14" key="1">
    <citation type="submission" date="2018-10" db="EMBL/GenBank/DDBJ databases">
        <title>Complete genome sequence of Brevundimonas naejangsanensis BRV3.</title>
        <authorList>
            <person name="Berrios L."/>
            <person name="Ely B."/>
        </authorList>
    </citation>
    <scope>NUCLEOTIDE SEQUENCE [LARGE SCALE GENOMIC DNA]</scope>
    <source>
        <strain evidence="13 14">BRV3</strain>
    </source>
</reference>
<comment type="subcellular location">
    <subcellularLocation>
        <location evidence="1">Cell membrane</location>
        <topology evidence="1">Multi-pass membrane protein</topology>
    </subcellularLocation>
</comment>
<evidence type="ECO:0000256" key="2">
    <source>
        <dbReference type="ARBA" id="ARBA00009765"/>
    </source>
</evidence>
<keyword evidence="4" id="KW-1003">Cell membrane</keyword>
<keyword evidence="6" id="KW-0460">Magnesium</keyword>
<proteinExistence type="inferred from homology"/>
<dbReference type="Gene3D" id="3.30.460.20">
    <property type="entry name" value="CorA soluble domain-like"/>
    <property type="match status" value="1"/>
</dbReference>
<dbReference type="InterPro" id="IPR045861">
    <property type="entry name" value="CorA_cytoplasmic_dom"/>
</dbReference>
<dbReference type="PANTHER" id="PTHR46494">
    <property type="entry name" value="CORA FAMILY METAL ION TRANSPORTER (EUROFUNG)"/>
    <property type="match status" value="1"/>
</dbReference>
<dbReference type="InterPro" id="IPR045863">
    <property type="entry name" value="CorA_TM1_TM2"/>
</dbReference>
<evidence type="ECO:0000256" key="5">
    <source>
        <dbReference type="ARBA" id="ARBA00022692"/>
    </source>
</evidence>
<dbReference type="InterPro" id="IPR002523">
    <property type="entry name" value="MgTranspt_CorA/ZnTranspt_ZntB"/>
</dbReference>
<dbReference type="AlphaFoldDB" id="A0A494REF8"/>
<evidence type="ECO:0000256" key="8">
    <source>
        <dbReference type="ARBA" id="ARBA00023065"/>
    </source>
</evidence>
<dbReference type="SUPFAM" id="SSF144083">
    <property type="entry name" value="Magnesium transport protein CorA, transmembrane region"/>
    <property type="match status" value="1"/>
</dbReference>
<feature type="transmembrane region" description="Helical" evidence="12">
    <location>
        <begin position="264"/>
        <end position="283"/>
    </location>
</feature>
<dbReference type="Gene3D" id="1.20.58.340">
    <property type="entry name" value="Magnesium transport protein CorA, transmembrane region"/>
    <property type="match status" value="2"/>
</dbReference>
<evidence type="ECO:0000256" key="4">
    <source>
        <dbReference type="ARBA" id="ARBA00022475"/>
    </source>
</evidence>
<evidence type="ECO:0000313" key="13">
    <source>
        <dbReference type="EMBL" id="AYG94737.1"/>
    </source>
</evidence>
<keyword evidence="7 12" id="KW-1133">Transmembrane helix</keyword>
<dbReference type="FunFam" id="1.20.58.340:FF:000004">
    <property type="entry name" value="Magnesium transport protein CorA"/>
    <property type="match status" value="1"/>
</dbReference>
<evidence type="ECO:0000256" key="7">
    <source>
        <dbReference type="ARBA" id="ARBA00022989"/>
    </source>
</evidence>
<keyword evidence="9 12" id="KW-0472">Membrane</keyword>
<comment type="function">
    <text evidence="11">Mediates influx of magnesium ions. Alternates between open and closed states. Activated by low cytoplasmic Mg(2+) levels. Inactive when cytoplasmic Mg(2+) levels are high.</text>
</comment>
<evidence type="ECO:0000256" key="11">
    <source>
        <dbReference type="ARBA" id="ARBA00045497"/>
    </source>
</evidence>
<dbReference type="GO" id="GO:0015095">
    <property type="term" value="F:magnesium ion transmembrane transporter activity"/>
    <property type="evidence" value="ECO:0007669"/>
    <property type="project" value="TreeGrafter"/>
</dbReference>
<feature type="transmembrane region" description="Helical" evidence="12">
    <location>
        <begin position="295"/>
        <end position="315"/>
    </location>
</feature>
<name>A0A494REF8_9CAUL</name>
<dbReference type="Pfam" id="PF01544">
    <property type="entry name" value="CorA"/>
    <property type="match status" value="1"/>
</dbReference>
<evidence type="ECO:0000256" key="6">
    <source>
        <dbReference type="ARBA" id="ARBA00022842"/>
    </source>
</evidence>
<dbReference type="GO" id="GO:0015087">
    <property type="term" value="F:cobalt ion transmembrane transporter activity"/>
    <property type="evidence" value="ECO:0007669"/>
    <property type="project" value="TreeGrafter"/>
</dbReference>
<evidence type="ECO:0000313" key="14">
    <source>
        <dbReference type="Proteomes" id="UP000276984"/>
    </source>
</evidence>
<evidence type="ECO:0000256" key="9">
    <source>
        <dbReference type="ARBA" id="ARBA00023136"/>
    </source>
</evidence>
<comment type="similarity">
    <text evidence="2">Belongs to the CorA metal ion transporter (MIT) (TC 1.A.35) family.</text>
</comment>
<dbReference type="GO" id="GO:0050897">
    <property type="term" value="F:cobalt ion binding"/>
    <property type="evidence" value="ECO:0007669"/>
    <property type="project" value="TreeGrafter"/>
</dbReference>
<keyword evidence="8" id="KW-0406">Ion transport</keyword>
<evidence type="ECO:0000256" key="12">
    <source>
        <dbReference type="SAM" id="Phobius"/>
    </source>
</evidence>
<dbReference type="PANTHER" id="PTHR46494:SF1">
    <property type="entry name" value="CORA FAMILY METAL ION TRANSPORTER (EUROFUNG)"/>
    <property type="match status" value="1"/>
</dbReference>
<gene>
    <name evidence="13" type="ORF">D8I30_05720</name>
</gene>
<dbReference type="EMBL" id="CP032707">
    <property type="protein sequence ID" value="AYG94737.1"/>
    <property type="molecule type" value="Genomic_DNA"/>
</dbReference>
<protein>
    <submittedName>
        <fullName evidence="13">Magnesium and cobalt transport protein CorA</fullName>
    </submittedName>
</protein>
<dbReference type="CDD" id="cd12830">
    <property type="entry name" value="MtCorA-like"/>
    <property type="match status" value="1"/>
</dbReference>
<comment type="catalytic activity">
    <reaction evidence="10">
        <text>Mg(2+)(in) = Mg(2+)(out)</text>
        <dbReference type="Rhea" id="RHEA:29827"/>
        <dbReference type="ChEBI" id="CHEBI:18420"/>
    </reaction>
</comment>
<dbReference type="SUPFAM" id="SSF143865">
    <property type="entry name" value="CorA soluble domain-like"/>
    <property type="match status" value="1"/>
</dbReference>
<dbReference type="GO" id="GO:0000287">
    <property type="term" value="F:magnesium ion binding"/>
    <property type="evidence" value="ECO:0007669"/>
    <property type="project" value="TreeGrafter"/>
</dbReference>
<organism evidence="13 14">
    <name type="scientific">Brevundimonas naejangsanensis</name>
    <dbReference type="NCBI Taxonomy" id="588932"/>
    <lineage>
        <taxon>Bacteria</taxon>
        <taxon>Pseudomonadati</taxon>
        <taxon>Pseudomonadota</taxon>
        <taxon>Alphaproteobacteria</taxon>
        <taxon>Caulobacterales</taxon>
        <taxon>Caulobacteraceae</taxon>
        <taxon>Brevundimonas</taxon>
    </lineage>
</organism>
<sequence>MSVVASYVYKDGKRVRAAPLTDQGLALAEGEYLWIGLHEPTDEEFDVLVRRFHLHPLAVEDALTAHQIPKLEVYGSELFIVARTAQAKGDRILYGETHVFVGPSYVITIRHGSARAHTQLRAQLEASPHQLRHGADFILHAVLDFIVDGYVPIVDAIEDSVLEMEQVALDRFLSRADITRLFHLRRELVKFSRVLGPMEEVANKLQSLDLPCIDREVRPYFRDVADHVRRVASRAAALRDILASVFEVSNLLEQQRQGVITRKLAAWAAILATPTAVAGIYGMNFDHMPELRWTYGYPAAMGLIAVICLGLYVTFKRTKWL</sequence>
<evidence type="ECO:0000256" key="3">
    <source>
        <dbReference type="ARBA" id="ARBA00022448"/>
    </source>
</evidence>
<dbReference type="GO" id="GO:0005886">
    <property type="term" value="C:plasma membrane"/>
    <property type="evidence" value="ECO:0007669"/>
    <property type="project" value="UniProtKB-SubCell"/>
</dbReference>
<evidence type="ECO:0000256" key="10">
    <source>
        <dbReference type="ARBA" id="ARBA00034269"/>
    </source>
</evidence>
<dbReference type="Proteomes" id="UP000276984">
    <property type="component" value="Chromosome"/>
</dbReference>
<keyword evidence="5 12" id="KW-0812">Transmembrane</keyword>